<accession>A0A2M9ZFD1</accession>
<organism evidence="1 2">
    <name type="scientific">Leptospira wolffii</name>
    <dbReference type="NCBI Taxonomy" id="409998"/>
    <lineage>
        <taxon>Bacteria</taxon>
        <taxon>Pseudomonadati</taxon>
        <taxon>Spirochaetota</taxon>
        <taxon>Spirochaetia</taxon>
        <taxon>Leptospirales</taxon>
        <taxon>Leptospiraceae</taxon>
        <taxon>Leptospira</taxon>
    </lineage>
</organism>
<dbReference type="AlphaFoldDB" id="A0A2M9ZFD1"/>
<reference evidence="1 2" key="1">
    <citation type="submission" date="2017-07" db="EMBL/GenBank/DDBJ databases">
        <title>Leptospira spp. isolated from tropical soils.</title>
        <authorList>
            <person name="Thibeaux R."/>
            <person name="Iraola G."/>
            <person name="Ferres I."/>
            <person name="Bierque E."/>
            <person name="Girault D."/>
            <person name="Soupe-Gilbert M.-E."/>
            <person name="Picardeau M."/>
            <person name="Goarant C."/>
        </authorList>
    </citation>
    <scope>NUCLEOTIDE SEQUENCE [LARGE SCALE GENOMIC DNA]</scope>
    <source>
        <strain evidence="1 2">FH2-C-A2</strain>
    </source>
</reference>
<sequence length="143" mass="16991">MKVKKTKPYRKTTEWMKLESSKQSFFEIVNALNRYYESLRGSEDKDPRSFRRRLVKSDPDRAEIYFQKFGDYEYLIFAKIESKDKSESDSWIHIDGIAMERDEIRGKGSKKHPAFRIQCVQDLYEGSCIPVSEAEKEWIESET</sequence>
<gene>
    <name evidence="1" type="ORF">CH371_03250</name>
</gene>
<comment type="caution">
    <text evidence="1">The sequence shown here is derived from an EMBL/GenBank/DDBJ whole genome shotgun (WGS) entry which is preliminary data.</text>
</comment>
<dbReference type="NCBIfam" id="NF047513">
    <property type="entry name" value="LIC_13246_fam"/>
    <property type="match status" value="1"/>
</dbReference>
<proteinExistence type="predicted"/>
<dbReference type="RefSeq" id="WP_100757654.1">
    <property type="nucleotide sequence ID" value="NZ_NPDT01000001.1"/>
</dbReference>
<protein>
    <submittedName>
        <fullName evidence="1">Uncharacterized protein</fullName>
    </submittedName>
</protein>
<evidence type="ECO:0000313" key="1">
    <source>
        <dbReference type="EMBL" id="PJZ67105.1"/>
    </source>
</evidence>
<dbReference type="Proteomes" id="UP000231912">
    <property type="component" value="Unassembled WGS sequence"/>
</dbReference>
<name>A0A2M9ZFD1_9LEPT</name>
<evidence type="ECO:0000313" key="2">
    <source>
        <dbReference type="Proteomes" id="UP000231912"/>
    </source>
</evidence>
<dbReference type="EMBL" id="NPDT01000001">
    <property type="protein sequence ID" value="PJZ67105.1"/>
    <property type="molecule type" value="Genomic_DNA"/>
</dbReference>